<proteinExistence type="predicted"/>
<protein>
    <recommendedName>
        <fullName evidence="4">Lipoprotein</fullName>
    </recommendedName>
</protein>
<feature type="signal peptide" evidence="1">
    <location>
        <begin position="1"/>
        <end position="17"/>
    </location>
</feature>
<keyword evidence="3" id="KW-1185">Reference proteome</keyword>
<evidence type="ECO:0008006" key="4">
    <source>
        <dbReference type="Google" id="ProtNLM"/>
    </source>
</evidence>
<evidence type="ECO:0000313" key="3">
    <source>
        <dbReference type="Proteomes" id="UP000602004"/>
    </source>
</evidence>
<gene>
    <name evidence="2" type="ORF">GCM10011400_62740</name>
</gene>
<dbReference type="RefSeq" id="WP_115779509.1">
    <property type="nucleotide sequence ID" value="NZ_BMHL01000016.1"/>
</dbReference>
<name>A0ABQ1NBH6_9BURK</name>
<accession>A0ABQ1NBH6</accession>
<comment type="caution">
    <text evidence="2">The sequence shown here is derived from an EMBL/GenBank/DDBJ whole genome shotgun (WGS) entry which is preliminary data.</text>
</comment>
<dbReference type="Proteomes" id="UP000602004">
    <property type="component" value="Unassembled WGS sequence"/>
</dbReference>
<reference evidence="3" key="1">
    <citation type="journal article" date="2019" name="Int. J. Syst. Evol. Microbiol.">
        <title>The Global Catalogue of Microorganisms (GCM) 10K type strain sequencing project: providing services to taxonomists for standard genome sequencing and annotation.</title>
        <authorList>
            <consortium name="The Broad Institute Genomics Platform"/>
            <consortium name="The Broad Institute Genome Sequencing Center for Infectious Disease"/>
            <person name="Wu L."/>
            <person name="Ma J."/>
        </authorList>
    </citation>
    <scope>NUCLEOTIDE SEQUENCE [LARGE SCALE GENOMIC DNA]</scope>
    <source>
        <strain evidence="3">CGMCC 1.15103</strain>
    </source>
</reference>
<evidence type="ECO:0000256" key="1">
    <source>
        <dbReference type="SAM" id="SignalP"/>
    </source>
</evidence>
<sequence length="103" mass="10731">MKSFCSTAALAALIVLAAGCSSTWPPASKQTVQPVPADTDRCMPCANHGATRADSASRQPVLSVGVSDPDTQLNLPWFLADLINAVNAHESVGDLLHTIGRGF</sequence>
<keyword evidence="1" id="KW-0732">Signal</keyword>
<feature type="chain" id="PRO_5046455458" description="Lipoprotein" evidence="1">
    <location>
        <begin position="18"/>
        <end position="103"/>
    </location>
</feature>
<dbReference type="EMBL" id="BMHL01000016">
    <property type="protein sequence ID" value="GGC66208.1"/>
    <property type="molecule type" value="Genomic_DNA"/>
</dbReference>
<organism evidence="2 3">
    <name type="scientific">Paraburkholderia caffeinilytica</name>
    <dbReference type="NCBI Taxonomy" id="1761016"/>
    <lineage>
        <taxon>Bacteria</taxon>
        <taxon>Pseudomonadati</taxon>
        <taxon>Pseudomonadota</taxon>
        <taxon>Betaproteobacteria</taxon>
        <taxon>Burkholderiales</taxon>
        <taxon>Burkholderiaceae</taxon>
        <taxon>Paraburkholderia</taxon>
    </lineage>
</organism>
<dbReference type="PROSITE" id="PS51257">
    <property type="entry name" value="PROKAR_LIPOPROTEIN"/>
    <property type="match status" value="1"/>
</dbReference>
<evidence type="ECO:0000313" key="2">
    <source>
        <dbReference type="EMBL" id="GGC66208.1"/>
    </source>
</evidence>